<dbReference type="PANTHER" id="PTHR47272">
    <property type="entry name" value="DDE_TNP_1_7 DOMAIN-CONTAINING PROTEIN"/>
    <property type="match status" value="1"/>
</dbReference>
<evidence type="ECO:0000313" key="2">
    <source>
        <dbReference type="EMBL" id="KAH7939165.1"/>
    </source>
</evidence>
<gene>
    <name evidence="2" type="ORF">HPB52_007697</name>
</gene>
<evidence type="ECO:0000313" key="3">
    <source>
        <dbReference type="Proteomes" id="UP000821837"/>
    </source>
</evidence>
<comment type="caution">
    <text evidence="2">The sequence shown here is derived from an EMBL/GenBank/DDBJ whole genome shotgun (WGS) entry which is preliminary data.</text>
</comment>
<proteinExistence type="predicted"/>
<dbReference type="InterPro" id="IPR017853">
    <property type="entry name" value="GH"/>
</dbReference>
<keyword evidence="3" id="KW-1185">Reference proteome</keyword>
<accession>A0A9D4PDP2</accession>
<dbReference type="VEuPathDB" id="VectorBase:RSAN_029221"/>
<dbReference type="EMBL" id="JABSTV010001254">
    <property type="protein sequence ID" value="KAH7939165.1"/>
    <property type="molecule type" value="Genomic_DNA"/>
</dbReference>
<dbReference type="SUPFAM" id="SSF51445">
    <property type="entry name" value="(Trans)glycosidases"/>
    <property type="match status" value="1"/>
</dbReference>
<reference evidence="2" key="2">
    <citation type="submission" date="2021-09" db="EMBL/GenBank/DDBJ databases">
        <authorList>
            <person name="Jia N."/>
            <person name="Wang J."/>
            <person name="Shi W."/>
            <person name="Du L."/>
            <person name="Sun Y."/>
            <person name="Zhan W."/>
            <person name="Jiang J."/>
            <person name="Wang Q."/>
            <person name="Zhang B."/>
            <person name="Ji P."/>
            <person name="Sakyi L.B."/>
            <person name="Cui X."/>
            <person name="Yuan T."/>
            <person name="Jiang B."/>
            <person name="Yang W."/>
            <person name="Lam T.T.-Y."/>
            <person name="Chang Q."/>
            <person name="Ding S."/>
            <person name="Wang X."/>
            <person name="Zhu J."/>
            <person name="Ruan X."/>
            <person name="Zhao L."/>
            <person name="Wei J."/>
            <person name="Que T."/>
            <person name="Du C."/>
            <person name="Cheng J."/>
            <person name="Dai P."/>
            <person name="Han X."/>
            <person name="Huang E."/>
            <person name="Gao Y."/>
            <person name="Liu J."/>
            <person name="Shao H."/>
            <person name="Ye R."/>
            <person name="Li L."/>
            <person name="Wei W."/>
            <person name="Wang X."/>
            <person name="Wang C."/>
            <person name="Huo Q."/>
            <person name="Li W."/>
            <person name="Guo W."/>
            <person name="Chen H."/>
            <person name="Chen S."/>
            <person name="Zhou L."/>
            <person name="Zhou L."/>
            <person name="Ni X."/>
            <person name="Tian J."/>
            <person name="Zhou Y."/>
            <person name="Sheng Y."/>
            <person name="Liu T."/>
            <person name="Pan Y."/>
            <person name="Xia L."/>
            <person name="Li J."/>
            <person name="Zhao F."/>
            <person name="Cao W."/>
        </authorList>
    </citation>
    <scope>NUCLEOTIDE SEQUENCE</scope>
    <source>
        <strain evidence="2">Rsan-2018</strain>
        <tissue evidence="2">Larvae</tissue>
    </source>
</reference>
<protein>
    <recommendedName>
        <fullName evidence="1">PiggyBac transposable element-derived protein domain-containing protein</fullName>
    </recommendedName>
</protein>
<feature type="domain" description="PiggyBac transposable element-derived protein" evidence="1">
    <location>
        <begin position="1"/>
        <end position="299"/>
    </location>
</feature>
<name>A0A9D4PDP2_RHISA</name>
<evidence type="ECO:0000259" key="1">
    <source>
        <dbReference type="Pfam" id="PF13843"/>
    </source>
</evidence>
<reference evidence="2" key="1">
    <citation type="journal article" date="2020" name="Cell">
        <title>Large-Scale Comparative Analyses of Tick Genomes Elucidate Their Genetic Diversity and Vector Capacities.</title>
        <authorList>
            <consortium name="Tick Genome and Microbiome Consortium (TIGMIC)"/>
            <person name="Jia N."/>
            <person name="Wang J."/>
            <person name="Shi W."/>
            <person name="Du L."/>
            <person name="Sun Y."/>
            <person name="Zhan W."/>
            <person name="Jiang J.F."/>
            <person name="Wang Q."/>
            <person name="Zhang B."/>
            <person name="Ji P."/>
            <person name="Bell-Sakyi L."/>
            <person name="Cui X.M."/>
            <person name="Yuan T.T."/>
            <person name="Jiang B.G."/>
            <person name="Yang W.F."/>
            <person name="Lam T.T."/>
            <person name="Chang Q.C."/>
            <person name="Ding S.J."/>
            <person name="Wang X.J."/>
            <person name="Zhu J.G."/>
            <person name="Ruan X.D."/>
            <person name="Zhao L."/>
            <person name="Wei J.T."/>
            <person name="Ye R.Z."/>
            <person name="Que T.C."/>
            <person name="Du C.H."/>
            <person name="Zhou Y.H."/>
            <person name="Cheng J.X."/>
            <person name="Dai P.F."/>
            <person name="Guo W.B."/>
            <person name="Han X.H."/>
            <person name="Huang E.J."/>
            <person name="Li L.F."/>
            <person name="Wei W."/>
            <person name="Gao Y.C."/>
            <person name="Liu J.Z."/>
            <person name="Shao H.Z."/>
            <person name="Wang X."/>
            <person name="Wang C.C."/>
            <person name="Yang T.C."/>
            <person name="Huo Q.B."/>
            <person name="Li W."/>
            <person name="Chen H.Y."/>
            <person name="Chen S.E."/>
            <person name="Zhou L.G."/>
            <person name="Ni X.B."/>
            <person name="Tian J.H."/>
            <person name="Sheng Y."/>
            <person name="Liu T."/>
            <person name="Pan Y.S."/>
            <person name="Xia L.Y."/>
            <person name="Li J."/>
            <person name="Zhao F."/>
            <person name="Cao W.C."/>
        </authorList>
    </citation>
    <scope>NUCLEOTIDE SEQUENCE</scope>
    <source>
        <strain evidence="2">Rsan-2018</strain>
    </source>
</reference>
<sequence>MYWSQGTRVAAVADKITRDRFFLIRSNLKVVNDLAFSDEDKEADRLWKVRPLLDIIRNACLALPRSPNICVDEQIIPFTGKCPVKQFVPGKPNPTGLKNFILASPQGLVLDFEIFQGKGSLAQKKQHGIGASVVLKLAATLPRGSSLYFDRYFTGTHLLESLAEKNIRGTGTIMKSRLPKGLKLKGDREMRAEGRGAMSQCVSTVSNICIMNWYDNKPIVLASTHVGMEPVDDCRRFSKQERKQVAVKRYAVVAEYNTYMGGVYLCDRMLSFYPTTMRTKKWTIRTLIFMMDVGVVNSWLLYKQDHRDLGTHRKNFMQLLDFKLELAHFLLASDKGFASTESDCEALQLRKPAVVPLPSPSVRNLSASHMPEIVDQKSASSENFLLQPGETVRQFCERKMQPDRSPVPPTAAFPTTMMFNASRKDIQLRPVICVFDANRCANVRLRQQKSKTKKLPPDGFLAIHIQSCGCRPNCDQPTILGRHKDDITRLIVKAEHIDALGDICIKMTCLMHQPDGHAGVRRYWRLQDTYLPALLPLYYCSAIVLYGYAIDDYKSVIVWKYPTAKRYVDALRSMKVGRQLLHRGNDIPVYFAVGGAREDSANLSKVAANIMARQHLAEFVHREVKNLSPLWAVKSRLTAYSLGTVAGMVDYIIIKTHTHVLSPSMFNVVRCSGDQSAADDVYTTALSALTTFEDKSRLGYSISVAPETFIAPAAQLGAPVLGTTQWDNHTRQPGRTSYASVCQKPVIRTHSRPLCLMVARPRDNHTVHVATFSDERALMERMNLTYSNEMAMAPVAVFDIDLDDFTGTCGNGISPLIRAVATGPG</sequence>
<dbReference type="InterPro" id="IPR029526">
    <property type="entry name" value="PGBD"/>
</dbReference>
<organism evidence="2 3">
    <name type="scientific">Rhipicephalus sanguineus</name>
    <name type="common">Brown dog tick</name>
    <name type="synonym">Ixodes sanguineus</name>
    <dbReference type="NCBI Taxonomy" id="34632"/>
    <lineage>
        <taxon>Eukaryota</taxon>
        <taxon>Metazoa</taxon>
        <taxon>Ecdysozoa</taxon>
        <taxon>Arthropoda</taxon>
        <taxon>Chelicerata</taxon>
        <taxon>Arachnida</taxon>
        <taxon>Acari</taxon>
        <taxon>Parasitiformes</taxon>
        <taxon>Ixodida</taxon>
        <taxon>Ixodoidea</taxon>
        <taxon>Ixodidae</taxon>
        <taxon>Rhipicephalinae</taxon>
        <taxon>Rhipicephalus</taxon>
        <taxon>Rhipicephalus</taxon>
    </lineage>
</organism>
<dbReference type="PANTHER" id="PTHR47272:SF2">
    <property type="entry name" value="PIGGYBAC TRANSPOSABLE ELEMENT-DERIVED PROTEIN 3-LIKE"/>
    <property type="match status" value="1"/>
</dbReference>
<dbReference type="VEuPathDB" id="VectorBase:RSAN_055415"/>
<dbReference type="AlphaFoldDB" id="A0A9D4PDP2"/>
<dbReference type="Proteomes" id="UP000821837">
    <property type="component" value="Chromosome 8"/>
</dbReference>
<dbReference type="Pfam" id="PF13843">
    <property type="entry name" value="DDE_Tnp_1_7"/>
    <property type="match status" value="1"/>
</dbReference>